<sequence>MTSSFALSLCLIKYDVLGELINGSDAGWKEWERTFVSTCLENVSVTIIYCFVIGSFILVFGRRIQVYPIQHRTTGQLPLKTTTDQSHHFPCGLQKQCFSSVSSSGD</sequence>
<dbReference type="EMBL" id="JBBPBN010000030">
    <property type="protein sequence ID" value="KAK9004491.1"/>
    <property type="molecule type" value="Genomic_DNA"/>
</dbReference>
<keyword evidence="3" id="KW-1185">Reference proteome</keyword>
<keyword evidence="1" id="KW-0812">Transmembrane</keyword>
<reference evidence="2 3" key="1">
    <citation type="journal article" date="2024" name="G3 (Bethesda)">
        <title>Genome assembly of Hibiscus sabdariffa L. provides insights into metabolisms of medicinal natural products.</title>
        <authorList>
            <person name="Kim T."/>
        </authorList>
    </citation>
    <scope>NUCLEOTIDE SEQUENCE [LARGE SCALE GENOMIC DNA]</scope>
    <source>
        <strain evidence="2">TK-2024</strain>
        <tissue evidence="2">Old leaves</tissue>
    </source>
</reference>
<gene>
    <name evidence="2" type="ORF">V6N11_041962</name>
</gene>
<keyword evidence="1" id="KW-0472">Membrane</keyword>
<evidence type="ECO:0000313" key="3">
    <source>
        <dbReference type="Proteomes" id="UP001396334"/>
    </source>
</evidence>
<proteinExistence type="predicted"/>
<evidence type="ECO:0000256" key="1">
    <source>
        <dbReference type="SAM" id="Phobius"/>
    </source>
</evidence>
<protein>
    <submittedName>
        <fullName evidence="2">Uncharacterized protein</fullName>
    </submittedName>
</protein>
<evidence type="ECO:0000313" key="2">
    <source>
        <dbReference type="EMBL" id="KAK9004491.1"/>
    </source>
</evidence>
<feature type="transmembrane region" description="Helical" evidence="1">
    <location>
        <begin position="42"/>
        <end position="61"/>
    </location>
</feature>
<keyword evidence="1" id="KW-1133">Transmembrane helix</keyword>
<accession>A0ABR2QVK3</accession>
<organism evidence="2 3">
    <name type="scientific">Hibiscus sabdariffa</name>
    <name type="common">roselle</name>
    <dbReference type="NCBI Taxonomy" id="183260"/>
    <lineage>
        <taxon>Eukaryota</taxon>
        <taxon>Viridiplantae</taxon>
        <taxon>Streptophyta</taxon>
        <taxon>Embryophyta</taxon>
        <taxon>Tracheophyta</taxon>
        <taxon>Spermatophyta</taxon>
        <taxon>Magnoliopsida</taxon>
        <taxon>eudicotyledons</taxon>
        <taxon>Gunneridae</taxon>
        <taxon>Pentapetalae</taxon>
        <taxon>rosids</taxon>
        <taxon>malvids</taxon>
        <taxon>Malvales</taxon>
        <taxon>Malvaceae</taxon>
        <taxon>Malvoideae</taxon>
        <taxon>Hibiscus</taxon>
    </lineage>
</organism>
<comment type="caution">
    <text evidence="2">The sequence shown here is derived from an EMBL/GenBank/DDBJ whole genome shotgun (WGS) entry which is preliminary data.</text>
</comment>
<dbReference type="Proteomes" id="UP001396334">
    <property type="component" value="Unassembled WGS sequence"/>
</dbReference>
<name>A0ABR2QVK3_9ROSI</name>